<dbReference type="InterPro" id="IPR058593">
    <property type="entry name" value="ARB_07466-like_C"/>
</dbReference>
<feature type="transmembrane region" description="Helical" evidence="2">
    <location>
        <begin position="32"/>
        <end position="52"/>
    </location>
</feature>
<keyword evidence="2" id="KW-1133">Transmembrane helix</keyword>
<dbReference type="Pfam" id="PF26571">
    <property type="entry name" value="VldE"/>
    <property type="match status" value="1"/>
</dbReference>
<keyword evidence="2" id="KW-0812">Transmembrane</keyword>
<feature type="compositionally biased region" description="Pro residues" evidence="1">
    <location>
        <begin position="224"/>
        <end position="236"/>
    </location>
</feature>
<organism evidence="4 5">
    <name type="scientific">Geodermatophilus aquaeductus</name>
    <dbReference type="NCBI Taxonomy" id="1564161"/>
    <lineage>
        <taxon>Bacteria</taxon>
        <taxon>Bacillati</taxon>
        <taxon>Actinomycetota</taxon>
        <taxon>Actinomycetes</taxon>
        <taxon>Geodermatophilales</taxon>
        <taxon>Geodermatophilaceae</taxon>
        <taxon>Geodermatophilus</taxon>
    </lineage>
</organism>
<feature type="region of interest" description="Disordered" evidence="1">
    <location>
        <begin position="221"/>
        <end position="263"/>
    </location>
</feature>
<reference evidence="4 5" key="1">
    <citation type="submission" date="2017-05" db="EMBL/GenBank/DDBJ databases">
        <authorList>
            <person name="Varghese N."/>
            <person name="Submissions S."/>
        </authorList>
    </citation>
    <scope>NUCLEOTIDE SEQUENCE [LARGE SCALE GENOMIC DNA]</scope>
    <source>
        <strain evidence="4 5">DSM 46834</strain>
    </source>
</reference>
<dbReference type="Proteomes" id="UP000317484">
    <property type="component" value="Unassembled WGS sequence"/>
</dbReference>
<evidence type="ECO:0000313" key="4">
    <source>
        <dbReference type="EMBL" id="SMO55612.1"/>
    </source>
</evidence>
<gene>
    <name evidence="4" type="ORF">SAMN06273567_102193</name>
</gene>
<evidence type="ECO:0000256" key="2">
    <source>
        <dbReference type="SAM" id="Phobius"/>
    </source>
</evidence>
<feature type="domain" description="ARB-07466-like C-terminal" evidence="3">
    <location>
        <begin position="84"/>
        <end position="195"/>
    </location>
</feature>
<sequence length="400" mass="40936">MDRRGAVLLGWAGRTPETVEDAVHATRRTRPLGSALLVTALLVTAAAVVLLAPPAAAAGPTAAAAAPETVEAPAPYVAQAVCDPAAKPGTAALAELLVDHYGTGSVGISRDCSVGGPSEHKEGRALDWMLDVGDPAERAVAEDALAWLAAAGPDGEPAWAARRLGVMYAIWDQGIWSPARGWRPYTGVSPHTDHVHVSLSWAGAMGATSWWTGVTARVDTGPCTPDPAPGDLPPCAPGAEQPAPSTDAAAEPQEGASAHDTDAEAGALAELAALRAESLARLTTDGRWVAQLASKDVGITDPLQTAQNGTHVFQAVDVLAESRAALATVTDPAAVSVLHGTDFGQRSTAPDGDPYWITVVDAGFGGRADVGAWCAATYPQLAGDELTNACLPRRLTPPHG</sequence>
<dbReference type="AlphaFoldDB" id="A0A521C804"/>
<accession>A0A521C804</accession>
<evidence type="ECO:0000313" key="5">
    <source>
        <dbReference type="Proteomes" id="UP000317484"/>
    </source>
</evidence>
<keyword evidence="5" id="KW-1185">Reference proteome</keyword>
<proteinExistence type="predicted"/>
<evidence type="ECO:0000256" key="1">
    <source>
        <dbReference type="SAM" id="MobiDB-lite"/>
    </source>
</evidence>
<keyword evidence="2" id="KW-0472">Membrane</keyword>
<evidence type="ECO:0000259" key="3">
    <source>
        <dbReference type="Pfam" id="PF26571"/>
    </source>
</evidence>
<dbReference type="EMBL" id="FXTJ01000002">
    <property type="protein sequence ID" value="SMO55612.1"/>
    <property type="molecule type" value="Genomic_DNA"/>
</dbReference>
<protein>
    <recommendedName>
        <fullName evidence="3">ARB-07466-like C-terminal domain-containing protein</fullName>
    </recommendedName>
</protein>
<name>A0A521C804_9ACTN</name>